<dbReference type="InterPro" id="IPR017853">
    <property type="entry name" value="GH"/>
</dbReference>
<dbReference type="InterPro" id="IPR036962">
    <property type="entry name" value="Glyco_hydro_3_N_sf"/>
</dbReference>
<accession>A0AAD2EDL4</accession>
<dbReference type="Pfam" id="PF00933">
    <property type="entry name" value="Glyco_hydro_3"/>
    <property type="match status" value="1"/>
</dbReference>
<dbReference type="GO" id="GO:0045493">
    <property type="term" value="P:xylan catabolic process"/>
    <property type="evidence" value="ECO:0007669"/>
    <property type="project" value="InterPro"/>
</dbReference>
<dbReference type="Gene3D" id="3.20.20.300">
    <property type="entry name" value="Glycoside hydrolase, family 3, N-terminal domain"/>
    <property type="match status" value="1"/>
</dbReference>
<feature type="signal peptide" evidence="2">
    <location>
        <begin position="1"/>
        <end position="22"/>
    </location>
</feature>
<keyword evidence="1" id="KW-0378">Hydrolase</keyword>
<dbReference type="Gene3D" id="3.40.50.1700">
    <property type="entry name" value="Glycoside hydrolase family 3 C-terminal domain"/>
    <property type="match status" value="1"/>
</dbReference>
<evidence type="ECO:0000256" key="2">
    <source>
        <dbReference type="SAM" id="SignalP"/>
    </source>
</evidence>
<dbReference type="SUPFAM" id="SSF51445">
    <property type="entry name" value="(Trans)glycosidases"/>
    <property type="match status" value="1"/>
</dbReference>
<gene>
    <name evidence="4" type="ORF">FPE_LOCUS35422</name>
</gene>
<protein>
    <recommendedName>
        <fullName evidence="3">Glycoside hydrolase family 3 N-terminal domain-containing protein</fullName>
    </recommendedName>
</protein>
<dbReference type="GO" id="GO:0031222">
    <property type="term" value="P:arabinan catabolic process"/>
    <property type="evidence" value="ECO:0007669"/>
    <property type="project" value="TreeGrafter"/>
</dbReference>
<dbReference type="InterPro" id="IPR036881">
    <property type="entry name" value="Glyco_hydro_3_C_sf"/>
</dbReference>
<dbReference type="AlphaFoldDB" id="A0AAD2EDL4"/>
<feature type="domain" description="Glycoside hydrolase family 3 N-terminal" evidence="3">
    <location>
        <begin position="131"/>
        <end position="315"/>
    </location>
</feature>
<keyword evidence="5" id="KW-1185">Reference proteome</keyword>
<name>A0AAD2EDL4_9LAMI</name>
<feature type="chain" id="PRO_5042016791" description="Glycoside hydrolase family 3 N-terminal domain-containing protein" evidence="2">
    <location>
        <begin position="23"/>
        <end position="469"/>
    </location>
</feature>
<organism evidence="4 5">
    <name type="scientific">Fraxinus pennsylvanica</name>
    <dbReference type="NCBI Taxonomy" id="56036"/>
    <lineage>
        <taxon>Eukaryota</taxon>
        <taxon>Viridiplantae</taxon>
        <taxon>Streptophyta</taxon>
        <taxon>Embryophyta</taxon>
        <taxon>Tracheophyta</taxon>
        <taxon>Spermatophyta</taxon>
        <taxon>Magnoliopsida</taxon>
        <taxon>eudicotyledons</taxon>
        <taxon>Gunneridae</taxon>
        <taxon>Pentapetalae</taxon>
        <taxon>asterids</taxon>
        <taxon>lamiids</taxon>
        <taxon>Lamiales</taxon>
        <taxon>Oleaceae</taxon>
        <taxon>Oleeae</taxon>
        <taxon>Fraxinus</taxon>
    </lineage>
</organism>
<evidence type="ECO:0000259" key="3">
    <source>
        <dbReference type="Pfam" id="PF00933"/>
    </source>
</evidence>
<dbReference type="EMBL" id="OU503058">
    <property type="protein sequence ID" value="CAI9787992.1"/>
    <property type="molecule type" value="Genomic_DNA"/>
</dbReference>
<dbReference type="InterPro" id="IPR044993">
    <property type="entry name" value="BXL"/>
</dbReference>
<evidence type="ECO:0000256" key="1">
    <source>
        <dbReference type="ARBA" id="ARBA00022801"/>
    </source>
</evidence>
<dbReference type="GO" id="GO:0046556">
    <property type="term" value="F:alpha-L-arabinofuranosidase activity"/>
    <property type="evidence" value="ECO:0007669"/>
    <property type="project" value="TreeGrafter"/>
</dbReference>
<keyword evidence="2" id="KW-0732">Signal</keyword>
<sequence length="469" mass="51958">MANFCVVISTIMVALFLTSNDALPTADMNDTPYALTRNYTYVCDPSRFNDLGMDMSSFAYCDSSLPYGTRVKDLIDRMTLEEKVQQIGDTATGVPRIGLPKYEWWSEALHGVSNVGQWNSKASFFDDEIPGATSFPTPICTVASFNQSMWKMIGQAVSTEARAMYNLGHAGLTFWSPNINVVRDPRWGRALETPGEDPYVVGTYASSYVRGLQDVDGTENTTDLNSRPLKVAACCKHYAAYDVDAWLGIERYNFDAQVTEQDMAETFVKPFAMCVKQGDVSSVMCSYNKINGIPVCADRRLLKDVIRGQWDLHGLDLDCGNYYTNFANKAVVQGKIKEGDIDSALQNLYVVLMRLGYFDGSPQYETLTKDDICTDEHIELATEAAREGIVLLERRQHFTFDLRQCIPCKYTTPLDGFSASGNVQYEMGCDSVACNNDSLILPATQAAKQADATIVVVGLDLSCEAESLD</sequence>
<dbReference type="PANTHER" id="PTHR42721">
    <property type="entry name" value="SUGAR HYDROLASE-RELATED"/>
    <property type="match status" value="1"/>
</dbReference>
<evidence type="ECO:0000313" key="5">
    <source>
        <dbReference type="Proteomes" id="UP000834106"/>
    </source>
</evidence>
<dbReference type="Proteomes" id="UP000834106">
    <property type="component" value="Chromosome 23"/>
</dbReference>
<dbReference type="InterPro" id="IPR001764">
    <property type="entry name" value="Glyco_hydro_3_N"/>
</dbReference>
<reference evidence="4" key="1">
    <citation type="submission" date="2023-05" db="EMBL/GenBank/DDBJ databases">
        <authorList>
            <person name="Huff M."/>
        </authorList>
    </citation>
    <scope>NUCLEOTIDE SEQUENCE</scope>
</reference>
<evidence type="ECO:0000313" key="4">
    <source>
        <dbReference type="EMBL" id="CAI9787992.1"/>
    </source>
</evidence>
<dbReference type="PANTHER" id="PTHR42721:SF11">
    <property type="entry name" value="BETA-D-XYLOSIDASE 5-RELATED"/>
    <property type="match status" value="1"/>
</dbReference>
<proteinExistence type="predicted"/>
<dbReference type="GO" id="GO:0009044">
    <property type="term" value="F:xylan 1,4-beta-xylosidase activity"/>
    <property type="evidence" value="ECO:0007669"/>
    <property type="project" value="InterPro"/>
</dbReference>